<feature type="repeat" description="Filamin" evidence="11">
    <location>
        <begin position="405"/>
        <end position="463"/>
    </location>
</feature>
<keyword evidence="8" id="KW-0833">Ubl conjugation pathway</keyword>
<reference evidence="16" key="1">
    <citation type="submission" date="2025-08" db="UniProtKB">
        <authorList>
            <consortium name="RefSeq"/>
        </authorList>
    </citation>
    <scope>IDENTIFICATION</scope>
    <source>
        <tissue evidence="16">Gonad</tissue>
    </source>
</reference>
<evidence type="ECO:0000256" key="6">
    <source>
        <dbReference type="ARBA" id="ARBA00022737"/>
    </source>
</evidence>
<dbReference type="InterPro" id="IPR011042">
    <property type="entry name" value="6-blade_b-propeller_TolB-like"/>
</dbReference>
<dbReference type="Proteomes" id="UP000515135">
    <property type="component" value="Unplaced"/>
</dbReference>
<dbReference type="Pfam" id="PF01436">
    <property type="entry name" value="NHL"/>
    <property type="match status" value="4"/>
</dbReference>
<dbReference type="PROSITE" id="PS50089">
    <property type="entry name" value="ZF_RING_2"/>
    <property type="match status" value="1"/>
</dbReference>
<dbReference type="KEGG" id="bbel:109476149"/>
<comment type="similarity">
    <text evidence="2">Belongs to the TRIM/RBCC family.</text>
</comment>
<keyword evidence="15" id="KW-1185">Reference proteome</keyword>
<feature type="repeat" description="NHL" evidence="12">
    <location>
        <begin position="564"/>
        <end position="595"/>
    </location>
</feature>
<dbReference type="InterPro" id="IPR003649">
    <property type="entry name" value="Bbox_C"/>
</dbReference>
<dbReference type="InterPro" id="IPR027370">
    <property type="entry name" value="Znf-RING_euk"/>
</dbReference>
<keyword evidence="9" id="KW-0862">Zinc</keyword>
<evidence type="ECO:0000256" key="10">
    <source>
        <dbReference type="PROSITE-ProRule" id="PRU00024"/>
    </source>
</evidence>
<dbReference type="GO" id="GO:0043161">
    <property type="term" value="P:proteasome-mediated ubiquitin-dependent protein catabolic process"/>
    <property type="evidence" value="ECO:0007669"/>
    <property type="project" value="TreeGrafter"/>
</dbReference>
<feature type="domain" description="RING-type" evidence="13">
    <location>
        <begin position="70"/>
        <end position="111"/>
    </location>
</feature>
<dbReference type="InterPro" id="IPR050952">
    <property type="entry name" value="TRIM-NHL_E3_ligases"/>
</dbReference>
<evidence type="ECO:0000313" key="16">
    <source>
        <dbReference type="RefSeq" id="XP_019632604.1"/>
    </source>
</evidence>
<evidence type="ECO:0000313" key="15">
    <source>
        <dbReference type="Proteomes" id="UP000515135"/>
    </source>
</evidence>
<dbReference type="PANTHER" id="PTHR24104:SF57">
    <property type="entry name" value="BEE-MILK PROTEIN"/>
    <property type="match status" value="1"/>
</dbReference>
<dbReference type="InterPro" id="IPR013783">
    <property type="entry name" value="Ig-like_fold"/>
</dbReference>
<evidence type="ECO:0000256" key="7">
    <source>
        <dbReference type="ARBA" id="ARBA00022771"/>
    </source>
</evidence>
<dbReference type="RefSeq" id="XP_019632604.1">
    <property type="nucleotide sequence ID" value="XM_019777045.1"/>
</dbReference>
<accession>A0A6P4ZF93</accession>
<dbReference type="SUPFAM" id="SSF57850">
    <property type="entry name" value="RING/U-box"/>
    <property type="match status" value="1"/>
</dbReference>
<dbReference type="SMART" id="SM00557">
    <property type="entry name" value="IG_FLMN"/>
    <property type="match status" value="1"/>
</dbReference>
<dbReference type="GO" id="GO:0061630">
    <property type="term" value="F:ubiquitin protein ligase activity"/>
    <property type="evidence" value="ECO:0007669"/>
    <property type="project" value="UniProtKB-EC"/>
</dbReference>
<dbReference type="SUPFAM" id="SSF81296">
    <property type="entry name" value="E set domains"/>
    <property type="match status" value="1"/>
</dbReference>
<dbReference type="Pfam" id="PF00630">
    <property type="entry name" value="Filamin"/>
    <property type="match status" value="1"/>
</dbReference>
<evidence type="ECO:0000256" key="9">
    <source>
        <dbReference type="ARBA" id="ARBA00022833"/>
    </source>
</evidence>
<evidence type="ECO:0000256" key="2">
    <source>
        <dbReference type="ARBA" id="ARBA00008518"/>
    </source>
</evidence>
<dbReference type="EC" id="2.3.2.27" evidence="3"/>
<dbReference type="PROSITE" id="PS50194">
    <property type="entry name" value="FILAMIN_REPEAT"/>
    <property type="match status" value="1"/>
</dbReference>
<evidence type="ECO:0000256" key="1">
    <source>
        <dbReference type="ARBA" id="ARBA00000900"/>
    </source>
</evidence>
<evidence type="ECO:0000259" key="13">
    <source>
        <dbReference type="PROSITE" id="PS50089"/>
    </source>
</evidence>
<keyword evidence="6" id="KW-0677">Repeat</keyword>
<dbReference type="InterPro" id="IPR014756">
    <property type="entry name" value="Ig_E-set"/>
</dbReference>
<dbReference type="PROSITE" id="PS51125">
    <property type="entry name" value="NHL"/>
    <property type="match status" value="5"/>
</dbReference>
<dbReference type="PROSITE" id="PS00518">
    <property type="entry name" value="ZF_RING_1"/>
    <property type="match status" value="1"/>
</dbReference>
<feature type="repeat" description="NHL" evidence="12">
    <location>
        <begin position="646"/>
        <end position="689"/>
    </location>
</feature>
<evidence type="ECO:0000256" key="12">
    <source>
        <dbReference type="PROSITE-ProRule" id="PRU00504"/>
    </source>
</evidence>
<dbReference type="Pfam" id="PF13445">
    <property type="entry name" value="zf-RING_UBOX"/>
    <property type="match status" value="1"/>
</dbReference>
<keyword evidence="4" id="KW-0597">Phosphoprotein</keyword>
<dbReference type="GeneID" id="109476149"/>
<feature type="repeat" description="NHL" evidence="12">
    <location>
        <begin position="690"/>
        <end position="733"/>
    </location>
</feature>
<evidence type="ECO:0000259" key="14">
    <source>
        <dbReference type="PROSITE" id="PS50119"/>
    </source>
</evidence>
<dbReference type="SUPFAM" id="SSF101898">
    <property type="entry name" value="NHL repeat"/>
    <property type="match status" value="1"/>
</dbReference>
<dbReference type="SMART" id="SM00184">
    <property type="entry name" value="RING"/>
    <property type="match status" value="1"/>
</dbReference>
<evidence type="ECO:0000256" key="3">
    <source>
        <dbReference type="ARBA" id="ARBA00012483"/>
    </source>
</evidence>
<dbReference type="Pfam" id="PF00643">
    <property type="entry name" value="zf-B_box"/>
    <property type="match status" value="1"/>
</dbReference>
<dbReference type="FunFam" id="2.120.10.30:FF:000095">
    <property type="entry name" value="Uncharacterized protein"/>
    <property type="match status" value="1"/>
</dbReference>
<dbReference type="GO" id="GO:0008270">
    <property type="term" value="F:zinc ion binding"/>
    <property type="evidence" value="ECO:0007669"/>
    <property type="project" value="UniProtKB-KW"/>
</dbReference>
<dbReference type="InterPro" id="IPR017868">
    <property type="entry name" value="Filamin/ABP280_repeat-like"/>
</dbReference>
<comment type="catalytic activity">
    <reaction evidence="1">
        <text>S-ubiquitinyl-[E2 ubiquitin-conjugating enzyme]-L-cysteine + [acceptor protein]-L-lysine = [E2 ubiquitin-conjugating enzyme]-L-cysteine + N(6)-ubiquitinyl-[acceptor protein]-L-lysine.</text>
        <dbReference type="EC" id="2.3.2.27"/>
    </reaction>
</comment>
<evidence type="ECO:0000256" key="4">
    <source>
        <dbReference type="ARBA" id="ARBA00022553"/>
    </source>
</evidence>
<keyword evidence="7 10" id="KW-0863">Zinc-finger</keyword>
<evidence type="ECO:0000256" key="5">
    <source>
        <dbReference type="ARBA" id="ARBA00022723"/>
    </source>
</evidence>
<feature type="domain" description="B box-type" evidence="14">
    <location>
        <begin position="154"/>
        <end position="198"/>
    </location>
</feature>
<dbReference type="AlphaFoldDB" id="A0A6P4ZF93"/>
<dbReference type="Gene3D" id="3.30.160.60">
    <property type="entry name" value="Classic Zinc Finger"/>
    <property type="match status" value="1"/>
</dbReference>
<dbReference type="Gene3D" id="2.60.40.10">
    <property type="entry name" value="Immunoglobulins"/>
    <property type="match status" value="1"/>
</dbReference>
<keyword evidence="5" id="KW-0479">Metal-binding</keyword>
<protein>
    <recommendedName>
        <fullName evidence="3">RING-type E3 ubiquitin transferase</fullName>
        <ecNumber evidence="3">2.3.2.27</ecNumber>
    </recommendedName>
</protein>
<dbReference type="SMART" id="SM00502">
    <property type="entry name" value="BBC"/>
    <property type="match status" value="1"/>
</dbReference>
<dbReference type="InterPro" id="IPR017907">
    <property type="entry name" value="Znf_RING_CS"/>
</dbReference>
<dbReference type="InterPro" id="IPR001258">
    <property type="entry name" value="NHL_repeat"/>
</dbReference>
<feature type="repeat" description="NHL" evidence="12">
    <location>
        <begin position="469"/>
        <end position="512"/>
    </location>
</feature>
<name>A0A6P4ZF93_BRABE</name>
<dbReference type="FunFam" id="2.40.10.500:FF:000001">
    <property type="entry name" value="tripartite motif-containing protein 3-like"/>
    <property type="match status" value="1"/>
</dbReference>
<dbReference type="InterPro" id="IPR001298">
    <property type="entry name" value="Filamin/ABP280_rpt"/>
</dbReference>
<dbReference type="Gene3D" id="2.120.10.30">
    <property type="entry name" value="TolB, C-terminal domain"/>
    <property type="match status" value="2"/>
</dbReference>
<dbReference type="SUPFAM" id="SSF57845">
    <property type="entry name" value="B-box zinc-binding domain"/>
    <property type="match status" value="1"/>
</dbReference>
<gene>
    <name evidence="16" type="primary">LOC109476149</name>
</gene>
<dbReference type="InterPro" id="IPR001841">
    <property type="entry name" value="Znf_RING"/>
</dbReference>
<dbReference type="OrthoDB" id="342730at2759"/>
<dbReference type="PANTHER" id="PTHR24104">
    <property type="entry name" value="E3 UBIQUITIN-PROTEIN LIGASE NHLRC1-RELATED"/>
    <property type="match status" value="1"/>
</dbReference>
<evidence type="ECO:0000256" key="11">
    <source>
        <dbReference type="PROSITE-ProRule" id="PRU00087"/>
    </source>
</evidence>
<evidence type="ECO:0000256" key="8">
    <source>
        <dbReference type="ARBA" id="ARBA00022786"/>
    </source>
</evidence>
<proteinExistence type="inferred from homology"/>
<dbReference type="Gene3D" id="3.30.40.10">
    <property type="entry name" value="Zinc/RING finger domain, C3HC4 (zinc finger)"/>
    <property type="match status" value="1"/>
</dbReference>
<dbReference type="InterPro" id="IPR000315">
    <property type="entry name" value="Znf_B-box"/>
</dbReference>
<dbReference type="PROSITE" id="PS50119">
    <property type="entry name" value="ZF_BBOX"/>
    <property type="match status" value="1"/>
</dbReference>
<dbReference type="SMART" id="SM00336">
    <property type="entry name" value="BBOX"/>
    <property type="match status" value="1"/>
</dbReference>
<dbReference type="GO" id="GO:0000209">
    <property type="term" value="P:protein polyubiquitination"/>
    <property type="evidence" value="ECO:0007669"/>
    <property type="project" value="TreeGrafter"/>
</dbReference>
<sequence>MPVVTLKKKTCVSQSITRYVTVFVVPEVVTESPVANPVNTDQLVRCFTSTSKMAIAQAEVFHDEEHILNCAICRDRFDNPKELPCLHTFCRDCLERYVGGETGAFCCPTCHRITAVPRAGVDGFLNNSHISSLVQLNELFSRQEPCQEEGVNFQDATLCPVHKDQVVTSYCNTCETLLCLRCTQSDSHPGPDHDLCELAKIAERHRTSLRELLTRVWDLRSDIIRATDKVKSQQETLGLEKERAEEGIKDFFDKLTALLEVKKIDLLKEVQRVSADKMATLTQQSRELDDFLTDLESEAKFCGQTLAHHSNAELVHVQKQIQENLDQILSRKIDVNSKTNTLIVYRADETCLQTLQDIDAGYIQSSPCSPPHSTLSIEDATEGFFTTIQVQPRDEHGQKCHTDSGNVEIEIKEPTGGIQEANVEPRLDGTWSVEWRPRVAGEHCVVASIDGYPVNGSPYVINVKSNNPVLQFGKRGTRKGRFREPIGIAIDKLGQVVVADSTNARIQIFDPYGRCLHAFPALSSHATGVSVSPLGDIVVVEWEENTVMIFSAEGKLLQRFRCEHFRQPYGVAVRQDGWIVVADAKAHRVFVLAPDGTLVRTVGERGTGEGQFEQPYFVATDQNDDIVVAEMSNHRIQVFDMFGNFKRKFGSYGPKLGQFSCPAGVAVDRDGHIIVVDTDNQRVQVFRDDGKVLSVVSSAEHRLNIPHGVVATEDGHIFVADTYNHCVKKYRYI</sequence>
<dbReference type="InterPro" id="IPR013083">
    <property type="entry name" value="Znf_RING/FYVE/PHD"/>
</dbReference>
<feature type="repeat" description="NHL" evidence="12">
    <location>
        <begin position="599"/>
        <end position="642"/>
    </location>
</feature>
<organism evidence="15 16">
    <name type="scientific">Branchiostoma belcheri</name>
    <name type="common">Amphioxus</name>
    <dbReference type="NCBI Taxonomy" id="7741"/>
    <lineage>
        <taxon>Eukaryota</taxon>
        <taxon>Metazoa</taxon>
        <taxon>Chordata</taxon>
        <taxon>Cephalochordata</taxon>
        <taxon>Leptocardii</taxon>
        <taxon>Amphioxiformes</taxon>
        <taxon>Branchiostomatidae</taxon>
        <taxon>Branchiostoma</taxon>
    </lineage>
</organism>